<keyword evidence="7" id="KW-0695">RNA-directed DNA polymerase</keyword>
<dbReference type="InterPro" id="IPR043502">
    <property type="entry name" value="DNA/RNA_pol_sf"/>
</dbReference>
<evidence type="ECO:0000256" key="2">
    <source>
        <dbReference type="ARBA" id="ARBA00022679"/>
    </source>
</evidence>
<evidence type="ECO:0000256" key="7">
    <source>
        <dbReference type="ARBA" id="ARBA00022918"/>
    </source>
</evidence>
<protein>
    <recommendedName>
        <fullName evidence="9">Reverse transcriptase domain-containing protein</fullName>
    </recommendedName>
</protein>
<dbReference type="FunFam" id="3.30.70.270:FF:000020">
    <property type="entry name" value="Transposon Tf2-6 polyprotein-like Protein"/>
    <property type="match status" value="1"/>
</dbReference>
<evidence type="ECO:0000256" key="6">
    <source>
        <dbReference type="ARBA" id="ARBA00022801"/>
    </source>
</evidence>
<organism evidence="10">
    <name type="scientific">Fagus sylvatica</name>
    <name type="common">Beechnut</name>
    <dbReference type="NCBI Taxonomy" id="28930"/>
    <lineage>
        <taxon>Eukaryota</taxon>
        <taxon>Viridiplantae</taxon>
        <taxon>Streptophyta</taxon>
        <taxon>Embryophyta</taxon>
        <taxon>Tracheophyta</taxon>
        <taxon>Spermatophyta</taxon>
        <taxon>Magnoliopsida</taxon>
        <taxon>eudicotyledons</taxon>
        <taxon>Gunneridae</taxon>
        <taxon>Pentapetalae</taxon>
        <taxon>rosids</taxon>
        <taxon>fabids</taxon>
        <taxon>Fagales</taxon>
        <taxon>Fagaceae</taxon>
        <taxon>Fagus</taxon>
    </lineage>
</organism>
<evidence type="ECO:0000256" key="5">
    <source>
        <dbReference type="ARBA" id="ARBA00022759"/>
    </source>
</evidence>
<dbReference type="FunFam" id="3.10.10.10:FF:000007">
    <property type="entry name" value="Retrovirus-related Pol polyprotein from transposon 17.6-like Protein"/>
    <property type="match status" value="1"/>
</dbReference>
<dbReference type="Pfam" id="PF00078">
    <property type="entry name" value="RVT_1"/>
    <property type="match status" value="1"/>
</dbReference>
<accession>A0A2N9EEK2</accession>
<keyword evidence="4" id="KW-0540">Nuclease</keyword>
<keyword evidence="3" id="KW-0548">Nucleotidyltransferase</keyword>
<reference evidence="10" key="1">
    <citation type="submission" date="2018-02" db="EMBL/GenBank/DDBJ databases">
        <authorList>
            <person name="Cohen D.B."/>
            <person name="Kent A.D."/>
        </authorList>
    </citation>
    <scope>NUCLEOTIDE SEQUENCE</scope>
</reference>
<evidence type="ECO:0000259" key="9">
    <source>
        <dbReference type="Pfam" id="PF00078"/>
    </source>
</evidence>
<dbReference type="SUPFAM" id="SSF56672">
    <property type="entry name" value="DNA/RNA polymerases"/>
    <property type="match status" value="1"/>
</dbReference>
<dbReference type="EMBL" id="OIVN01000040">
    <property type="protein sequence ID" value="SPC73101.1"/>
    <property type="molecule type" value="Genomic_DNA"/>
</dbReference>
<dbReference type="GO" id="GO:0003964">
    <property type="term" value="F:RNA-directed DNA polymerase activity"/>
    <property type="evidence" value="ECO:0007669"/>
    <property type="project" value="UniProtKB-KW"/>
</dbReference>
<sequence length="541" mass="62841">MLEKKRASFAHGVREHGSWLILLDWVMGVDGFWVYFHGAVVLSTDTPSSSAVVSTSKRTRGLTRGIGVQTLVDKEGKLSVPFSQDYCAPVGKNACKLFSQLGVLNQFDLQCEPVKINKSLNTSAGRRLGDFKTKLHIKYKEIVKEKEKDYARSHPPFSCKLEQWIGLIDENWSNEDWLEEIIRVQEEHLSDPNTIPLTPEEVSVRVLKPRSGYVKGLGMRPSSSLKIMSSSTSNAYVWQLEECIVELQEANRRQKEERKKEKEEREKEKEERIKYEKATSSIIEFLRGKGFTGAEPFREWRELIFWLKLRYGMHDFDVILGMNWLAAYHASVDCFEKEVVFRPPGAQVFSKIDLRSGYHQLKIKSEDIPKTAFRTRYGHYEFLMMPFGLTNAPATFMDLMNRVFHEYLDCFVIVFIDDILVYSKSLEEHEDHLRIVLQILRDKKLYAKLKKCEFWLNQVVFLGHVISKDGITMDPSKIEAVVSWDRPTNVSEVRNFLGLAGYYRRFVEGFSRIAAPLTHLTRKNAKFEWKEECEKSFQELK</sequence>
<feature type="region of interest" description="Disordered" evidence="8">
    <location>
        <begin position="251"/>
        <end position="271"/>
    </location>
</feature>
<dbReference type="PANTHER" id="PTHR24559">
    <property type="entry name" value="TRANSPOSON TY3-I GAG-POL POLYPROTEIN"/>
    <property type="match status" value="1"/>
</dbReference>
<dbReference type="GO" id="GO:0008233">
    <property type="term" value="F:peptidase activity"/>
    <property type="evidence" value="ECO:0007669"/>
    <property type="project" value="UniProtKB-KW"/>
</dbReference>
<dbReference type="InterPro" id="IPR043128">
    <property type="entry name" value="Rev_trsase/Diguanyl_cyclase"/>
</dbReference>
<evidence type="ECO:0000256" key="8">
    <source>
        <dbReference type="SAM" id="MobiDB-lite"/>
    </source>
</evidence>
<evidence type="ECO:0000256" key="1">
    <source>
        <dbReference type="ARBA" id="ARBA00022670"/>
    </source>
</evidence>
<keyword evidence="5" id="KW-0255">Endonuclease</keyword>
<dbReference type="Gene3D" id="3.10.10.10">
    <property type="entry name" value="HIV Type 1 Reverse Transcriptase, subunit A, domain 1"/>
    <property type="match status" value="1"/>
</dbReference>
<dbReference type="AlphaFoldDB" id="A0A2N9EEK2"/>
<dbReference type="GO" id="GO:0006508">
    <property type="term" value="P:proteolysis"/>
    <property type="evidence" value="ECO:0007669"/>
    <property type="project" value="UniProtKB-KW"/>
</dbReference>
<dbReference type="CDD" id="cd01647">
    <property type="entry name" value="RT_LTR"/>
    <property type="match status" value="1"/>
</dbReference>
<dbReference type="InterPro" id="IPR000477">
    <property type="entry name" value="RT_dom"/>
</dbReference>
<feature type="domain" description="Reverse transcriptase" evidence="9">
    <location>
        <begin position="337"/>
        <end position="466"/>
    </location>
</feature>
<keyword evidence="1" id="KW-0645">Protease</keyword>
<dbReference type="PANTHER" id="PTHR24559:SF444">
    <property type="entry name" value="REVERSE TRANSCRIPTASE DOMAIN-CONTAINING PROTEIN"/>
    <property type="match status" value="1"/>
</dbReference>
<evidence type="ECO:0000256" key="3">
    <source>
        <dbReference type="ARBA" id="ARBA00022695"/>
    </source>
</evidence>
<keyword evidence="6" id="KW-0378">Hydrolase</keyword>
<dbReference type="InterPro" id="IPR053134">
    <property type="entry name" value="RNA-dir_DNA_polymerase"/>
</dbReference>
<keyword evidence="2" id="KW-0808">Transferase</keyword>
<dbReference type="GO" id="GO:0004519">
    <property type="term" value="F:endonuclease activity"/>
    <property type="evidence" value="ECO:0007669"/>
    <property type="project" value="UniProtKB-KW"/>
</dbReference>
<evidence type="ECO:0000256" key="4">
    <source>
        <dbReference type="ARBA" id="ARBA00022722"/>
    </source>
</evidence>
<proteinExistence type="predicted"/>
<gene>
    <name evidence="10" type="ORF">FSB_LOCUS983</name>
</gene>
<evidence type="ECO:0000313" key="10">
    <source>
        <dbReference type="EMBL" id="SPC73101.1"/>
    </source>
</evidence>
<name>A0A2N9EEK2_FAGSY</name>
<dbReference type="Gene3D" id="3.30.70.270">
    <property type="match status" value="2"/>
</dbReference>